<dbReference type="GO" id="GO:0051301">
    <property type="term" value="P:cell division"/>
    <property type="evidence" value="ECO:0007669"/>
    <property type="project" value="UniProtKB-KW"/>
</dbReference>
<dbReference type="PIRSF" id="PIRSF003097">
    <property type="entry name" value="FtsX"/>
    <property type="match status" value="1"/>
</dbReference>
<dbReference type="EMBL" id="CP048877">
    <property type="protein sequence ID" value="QIJ71970.1"/>
    <property type="molecule type" value="Genomic_DNA"/>
</dbReference>
<evidence type="ECO:0000256" key="4">
    <source>
        <dbReference type="ARBA" id="ARBA00022475"/>
    </source>
</evidence>
<gene>
    <name evidence="13" type="ORF">G4V39_06690</name>
</gene>
<evidence type="ECO:0000313" key="14">
    <source>
        <dbReference type="Proteomes" id="UP000502179"/>
    </source>
</evidence>
<evidence type="ECO:0000256" key="2">
    <source>
        <dbReference type="ARBA" id="ARBA00007379"/>
    </source>
</evidence>
<dbReference type="GO" id="GO:0005886">
    <property type="term" value="C:plasma membrane"/>
    <property type="evidence" value="ECO:0007669"/>
    <property type="project" value="UniProtKB-SubCell"/>
</dbReference>
<evidence type="ECO:0000256" key="1">
    <source>
        <dbReference type="ARBA" id="ARBA00004651"/>
    </source>
</evidence>
<dbReference type="Gene3D" id="3.30.70.3040">
    <property type="match status" value="1"/>
</dbReference>
<reference evidence="13 14" key="1">
    <citation type="submission" date="2020-02" db="EMBL/GenBank/DDBJ databases">
        <title>Genome analysis of Thermosulfuriphilus ammonigenes ST65T, an anaerobic thermophilic chemolithoautotrophic bacterium isolated from a deep-sea hydrothermal vent.</title>
        <authorList>
            <person name="Slobodkina G."/>
            <person name="Allioux M."/>
            <person name="Merkel A."/>
            <person name="Alain K."/>
            <person name="Jebbar M."/>
            <person name="Slobodkin A."/>
        </authorList>
    </citation>
    <scope>NUCLEOTIDE SEQUENCE [LARGE SCALE GENOMIC DNA]</scope>
    <source>
        <strain evidence="13 14">ST65</strain>
    </source>
</reference>
<comment type="similarity">
    <text evidence="2 10">Belongs to the ABC-4 integral membrane protein family. FtsX subfamily.</text>
</comment>
<dbReference type="InterPro" id="IPR003838">
    <property type="entry name" value="ABC3_permease_C"/>
</dbReference>
<dbReference type="PANTHER" id="PTHR47755:SF1">
    <property type="entry name" value="CELL DIVISION PROTEIN FTSX"/>
    <property type="match status" value="1"/>
</dbReference>
<protein>
    <recommendedName>
        <fullName evidence="3 10">Cell division protein FtsX</fullName>
    </recommendedName>
</protein>
<feature type="domain" description="ABC3 transporter permease C-terminal" evidence="11">
    <location>
        <begin position="175"/>
        <end position="293"/>
    </location>
</feature>
<keyword evidence="4 10" id="KW-1003">Cell membrane</keyword>
<dbReference type="RefSeq" id="WP_166032187.1">
    <property type="nucleotide sequence ID" value="NZ_CP048877.1"/>
</dbReference>
<keyword evidence="8 10" id="KW-0472">Membrane</keyword>
<dbReference type="PANTHER" id="PTHR47755">
    <property type="entry name" value="CELL DIVISION PROTEIN FTSX"/>
    <property type="match status" value="1"/>
</dbReference>
<dbReference type="Pfam" id="PF02687">
    <property type="entry name" value="FtsX"/>
    <property type="match status" value="1"/>
</dbReference>
<evidence type="ECO:0000256" key="9">
    <source>
        <dbReference type="ARBA" id="ARBA00023306"/>
    </source>
</evidence>
<keyword evidence="7" id="KW-1133">Transmembrane helix</keyword>
<evidence type="ECO:0000259" key="11">
    <source>
        <dbReference type="Pfam" id="PF02687"/>
    </source>
</evidence>
<sequence length="294" mass="33142">MGVSLIIGKAFSSFKRRPLAQIAATGVIFLQITIFTLGLFFYHNLRQTTEILGQELSLTVFLKEGLSQQEVEHLAEEILSWPEVASVRYISPEEAFERLKQAFSQNPELMSGLVPDFLPPSLEIYFWKPFDLQDKLPQMAKTLSGYPQVDEVRYAGDWLARLQGFSDLIRTALLLVATILLLTVSVVVANVIRINIHSRAQELEILRLLGASRGLLRGPFLLEAFFQALLASLLALATVYLIFIRLQESMPSNIFGHPFRLQYLPWPWLAGIVGGVILVSLLASFLPLRQFLKE</sequence>
<name>A0A6G7PWH8_9BACT</name>
<keyword evidence="6" id="KW-0812">Transmembrane</keyword>
<evidence type="ECO:0000256" key="8">
    <source>
        <dbReference type="ARBA" id="ARBA00023136"/>
    </source>
</evidence>
<comment type="subcellular location">
    <subcellularLocation>
        <location evidence="1">Cell membrane</location>
        <topology evidence="1">Multi-pass membrane protein</topology>
    </subcellularLocation>
</comment>
<dbReference type="AlphaFoldDB" id="A0A6G7PWH8"/>
<dbReference type="GO" id="GO:0032153">
    <property type="term" value="C:cell division site"/>
    <property type="evidence" value="ECO:0007669"/>
    <property type="project" value="TreeGrafter"/>
</dbReference>
<feature type="domain" description="FtsX extracellular" evidence="12">
    <location>
        <begin position="57"/>
        <end position="152"/>
    </location>
</feature>
<evidence type="ECO:0000256" key="7">
    <source>
        <dbReference type="ARBA" id="ARBA00022989"/>
    </source>
</evidence>
<dbReference type="KEGG" id="tav:G4V39_06690"/>
<evidence type="ECO:0000313" key="13">
    <source>
        <dbReference type="EMBL" id="QIJ71970.1"/>
    </source>
</evidence>
<dbReference type="Proteomes" id="UP000502179">
    <property type="component" value="Chromosome"/>
</dbReference>
<keyword evidence="5 10" id="KW-0132">Cell division</keyword>
<accession>A0A6G7PWH8</accession>
<keyword evidence="9 10" id="KW-0131">Cell cycle</keyword>
<evidence type="ECO:0000259" key="12">
    <source>
        <dbReference type="Pfam" id="PF18075"/>
    </source>
</evidence>
<proteinExistence type="inferred from homology"/>
<evidence type="ECO:0000256" key="3">
    <source>
        <dbReference type="ARBA" id="ARBA00021907"/>
    </source>
</evidence>
<dbReference type="InterPro" id="IPR040690">
    <property type="entry name" value="FtsX_ECD"/>
</dbReference>
<evidence type="ECO:0000256" key="10">
    <source>
        <dbReference type="PIRNR" id="PIRNR003097"/>
    </source>
</evidence>
<keyword evidence="14" id="KW-1185">Reference proteome</keyword>
<dbReference type="Pfam" id="PF18075">
    <property type="entry name" value="FtsX_ECD"/>
    <property type="match status" value="1"/>
</dbReference>
<evidence type="ECO:0000256" key="5">
    <source>
        <dbReference type="ARBA" id="ARBA00022618"/>
    </source>
</evidence>
<organism evidence="13 14">
    <name type="scientific">Thermosulfuriphilus ammonigenes</name>
    <dbReference type="NCBI Taxonomy" id="1936021"/>
    <lineage>
        <taxon>Bacteria</taxon>
        <taxon>Pseudomonadati</taxon>
        <taxon>Thermodesulfobacteriota</taxon>
        <taxon>Thermodesulfobacteria</taxon>
        <taxon>Thermodesulfobacteriales</taxon>
        <taxon>Thermodesulfobacteriaceae</taxon>
        <taxon>Thermosulfuriphilus</taxon>
    </lineage>
</organism>
<evidence type="ECO:0000256" key="6">
    <source>
        <dbReference type="ARBA" id="ARBA00022692"/>
    </source>
</evidence>
<dbReference type="InterPro" id="IPR004513">
    <property type="entry name" value="FtsX"/>
</dbReference>